<comment type="similarity">
    <text evidence="1">Belongs to the LysR transcriptional regulatory family.</text>
</comment>
<evidence type="ECO:0000256" key="2">
    <source>
        <dbReference type="ARBA" id="ARBA00023015"/>
    </source>
</evidence>
<feature type="domain" description="HTH lysR-type" evidence="5">
    <location>
        <begin position="14"/>
        <end position="71"/>
    </location>
</feature>
<dbReference type="PRINTS" id="PR00039">
    <property type="entry name" value="HTHLYSR"/>
</dbReference>
<dbReference type="InterPro" id="IPR005119">
    <property type="entry name" value="LysR_subst-bd"/>
</dbReference>
<dbReference type="EMBL" id="NBTZ01000115">
    <property type="protein sequence ID" value="OTP69389.1"/>
    <property type="molecule type" value="Genomic_DNA"/>
</dbReference>
<protein>
    <submittedName>
        <fullName evidence="6">LysR-family transcriptional regulator</fullName>
    </submittedName>
</protein>
<proteinExistence type="inferred from homology"/>
<dbReference type="GO" id="GO:0003677">
    <property type="term" value="F:DNA binding"/>
    <property type="evidence" value="ECO:0007669"/>
    <property type="project" value="UniProtKB-KW"/>
</dbReference>
<dbReference type="Pfam" id="PF03466">
    <property type="entry name" value="LysR_substrate"/>
    <property type="match status" value="1"/>
</dbReference>
<dbReference type="SUPFAM" id="SSF53850">
    <property type="entry name" value="Periplasmic binding protein-like II"/>
    <property type="match status" value="1"/>
</dbReference>
<dbReference type="GO" id="GO:0003700">
    <property type="term" value="F:DNA-binding transcription factor activity"/>
    <property type="evidence" value="ECO:0007669"/>
    <property type="project" value="InterPro"/>
</dbReference>
<keyword evidence="2" id="KW-0805">Transcription regulation</keyword>
<organism evidence="6 7">
    <name type="scientific">Caballeronia sordidicola</name>
    <name type="common">Burkholderia sordidicola</name>
    <dbReference type="NCBI Taxonomy" id="196367"/>
    <lineage>
        <taxon>Bacteria</taxon>
        <taxon>Pseudomonadati</taxon>
        <taxon>Pseudomonadota</taxon>
        <taxon>Betaproteobacteria</taxon>
        <taxon>Burkholderiales</taxon>
        <taxon>Burkholderiaceae</taxon>
        <taxon>Caballeronia</taxon>
    </lineage>
</organism>
<reference evidence="6 7" key="1">
    <citation type="submission" date="2017-03" db="EMBL/GenBank/DDBJ databases">
        <title>Genome analysis of strain PAMC 26577.</title>
        <authorList>
            <person name="Oh H.-M."/>
            <person name="Yang J.-A."/>
        </authorList>
    </citation>
    <scope>NUCLEOTIDE SEQUENCE [LARGE SCALE GENOMIC DNA]</scope>
    <source>
        <strain evidence="6 7">PAMC 26577</strain>
    </source>
</reference>
<dbReference type="AlphaFoldDB" id="A0A242ME16"/>
<dbReference type="Proteomes" id="UP000195221">
    <property type="component" value="Unassembled WGS sequence"/>
</dbReference>
<name>A0A242ME16_CABSO</name>
<dbReference type="CDD" id="cd08459">
    <property type="entry name" value="PBP2_DntR_NahR_LinR_like"/>
    <property type="match status" value="1"/>
</dbReference>
<evidence type="ECO:0000313" key="7">
    <source>
        <dbReference type="Proteomes" id="UP000195221"/>
    </source>
</evidence>
<evidence type="ECO:0000313" key="6">
    <source>
        <dbReference type="EMBL" id="OTP69389.1"/>
    </source>
</evidence>
<keyword evidence="4" id="KW-0804">Transcription</keyword>
<dbReference type="Gene3D" id="3.40.190.10">
    <property type="entry name" value="Periplasmic binding protein-like II"/>
    <property type="match status" value="2"/>
</dbReference>
<accession>A0A242ME16</accession>
<gene>
    <name evidence="6" type="ORF">PAMC26577_30590</name>
</gene>
<dbReference type="SUPFAM" id="SSF46785">
    <property type="entry name" value="Winged helix' DNA-binding domain"/>
    <property type="match status" value="1"/>
</dbReference>
<evidence type="ECO:0000256" key="3">
    <source>
        <dbReference type="ARBA" id="ARBA00023125"/>
    </source>
</evidence>
<evidence type="ECO:0000256" key="4">
    <source>
        <dbReference type="ARBA" id="ARBA00023163"/>
    </source>
</evidence>
<dbReference type="RefSeq" id="WP_062170082.1">
    <property type="nucleotide sequence ID" value="NZ_MSRG01000081.1"/>
</dbReference>
<comment type="caution">
    <text evidence="6">The sequence shown here is derived from an EMBL/GenBank/DDBJ whole genome shotgun (WGS) entry which is preliminary data.</text>
</comment>
<evidence type="ECO:0000259" key="5">
    <source>
        <dbReference type="PROSITE" id="PS50931"/>
    </source>
</evidence>
<dbReference type="InterPro" id="IPR036388">
    <property type="entry name" value="WH-like_DNA-bd_sf"/>
</dbReference>
<evidence type="ECO:0000256" key="1">
    <source>
        <dbReference type="ARBA" id="ARBA00009437"/>
    </source>
</evidence>
<dbReference type="PROSITE" id="PS50931">
    <property type="entry name" value="HTH_LYSR"/>
    <property type="match status" value="1"/>
</dbReference>
<dbReference type="InterPro" id="IPR036390">
    <property type="entry name" value="WH_DNA-bd_sf"/>
</dbReference>
<dbReference type="InterPro" id="IPR050389">
    <property type="entry name" value="LysR-type_TF"/>
</dbReference>
<dbReference type="Gene3D" id="1.10.10.10">
    <property type="entry name" value="Winged helix-like DNA-binding domain superfamily/Winged helix DNA-binding domain"/>
    <property type="match status" value="1"/>
</dbReference>
<keyword evidence="3" id="KW-0238">DNA-binding</keyword>
<dbReference type="PANTHER" id="PTHR30118:SF15">
    <property type="entry name" value="TRANSCRIPTIONAL REGULATORY PROTEIN"/>
    <property type="match status" value="1"/>
</dbReference>
<dbReference type="PANTHER" id="PTHR30118">
    <property type="entry name" value="HTH-TYPE TRANSCRIPTIONAL REGULATOR LEUO-RELATED"/>
    <property type="match status" value="1"/>
</dbReference>
<sequence>MAALKPGDLALHDLDLNLIPYLVAIEETRNVSRAAERLGVSQPRVSTALGRLRTYFNDPLFVRTSRGMDPTPRALALVPVAREALNRIERGLLDTQHFDPAVTTDTFAIALSDVGEIVFLPRLLQTLAVAAPRANLRSVSLKHDQVERALENGEIDLAVGYFPDLDGANFFQQRLFSHRFICLMRRDHPCARGPLTLAQYIECGHAVVRAEGRSQELLEDFLHKKRLRRRAVLETPHFMSLPFILSRTDLIATVPHAIGYAYVEEHASIMLAEPPLPLPHFDLKQHWHRKFHNDPRTMWLRGVIASLFNDELDEWPKRPTTPRSIDKRR</sequence>
<dbReference type="Pfam" id="PF00126">
    <property type="entry name" value="HTH_1"/>
    <property type="match status" value="1"/>
</dbReference>
<dbReference type="InterPro" id="IPR000847">
    <property type="entry name" value="LysR_HTH_N"/>
</dbReference>